<feature type="compositionally biased region" description="Low complexity" evidence="1">
    <location>
        <begin position="319"/>
        <end position="331"/>
    </location>
</feature>
<feature type="compositionally biased region" description="Basic and acidic residues" evidence="1">
    <location>
        <begin position="27"/>
        <end position="38"/>
    </location>
</feature>
<evidence type="ECO:0000313" key="2">
    <source>
        <dbReference type="EMBL" id="EJK43702.1"/>
    </source>
</evidence>
<feature type="compositionally biased region" description="Low complexity" evidence="1">
    <location>
        <begin position="41"/>
        <end position="75"/>
    </location>
</feature>
<gene>
    <name evidence="2" type="ORF">THAOC_37827</name>
</gene>
<proteinExistence type="predicted"/>
<comment type="caution">
    <text evidence="2">The sequence shown here is derived from an EMBL/GenBank/DDBJ whole genome shotgun (WGS) entry which is preliminary data.</text>
</comment>
<feature type="region of interest" description="Disordered" evidence="1">
    <location>
        <begin position="262"/>
        <end position="289"/>
    </location>
</feature>
<feature type="compositionally biased region" description="Basic and acidic residues" evidence="1">
    <location>
        <begin position="117"/>
        <end position="129"/>
    </location>
</feature>
<reference evidence="2 3" key="1">
    <citation type="journal article" date="2012" name="Genome Biol.">
        <title>Genome and low-iron response of an oceanic diatom adapted to chronic iron limitation.</title>
        <authorList>
            <person name="Lommer M."/>
            <person name="Specht M."/>
            <person name="Roy A.S."/>
            <person name="Kraemer L."/>
            <person name="Andreson R."/>
            <person name="Gutowska M.A."/>
            <person name="Wolf J."/>
            <person name="Bergner S.V."/>
            <person name="Schilhabel M.B."/>
            <person name="Klostermeier U.C."/>
            <person name="Beiko R.G."/>
            <person name="Rosenstiel P."/>
            <person name="Hippler M."/>
            <person name="Laroche J."/>
        </authorList>
    </citation>
    <scope>NUCLEOTIDE SEQUENCE [LARGE SCALE GENOMIC DNA]</scope>
    <source>
        <strain evidence="2 3">CCMP1005</strain>
    </source>
</reference>
<evidence type="ECO:0000313" key="3">
    <source>
        <dbReference type="Proteomes" id="UP000266841"/>
    </source>
</evidence>
<feature type="compositionally biased region" description="Low complexity" evidence="1">
    <location>
        <begin position="102"/>
        <end position="114"/>
    </location>
</feature>
<feature type="compositionally biased region" description="Basic and acidic residues" evidence="1">
    <location>
        <begin position="378"/>
        <end position="390"/>
    </location>
</feature>
<name>K0RB92_THAOC</name>
<accession>K0RB92</accession>
<evidence type="ECO:0000256" key="1">
    <source>
        <dbReference type="SAM" id="MobiDB-lite"/>
    </source>
</evidence>
<organism evidence="2 3">
    <name type="scientific">Thalassiosira oceanica</name>
    <name type="common">Marine diatom</name>
    <dbReference type="NCBI Taxonomy" id="159749"/>
    <lineage>
        <taxon>Eukaryota</taxon>
        <taxon>Sar</taxon>
        <taxon>Stramenopiles</taxon>
        <taxon>Ochrophyta</taxon>
        <taxon>Bacillariophyta</taxon>
        <taxon>Coscinodiscophyceae</taxon>
        <taxon>Thalassiosirophycidae</taxon>
        <taxon>Thalassiosirales</taxon>
        <taxon>Thalassiosiraceae</taxon>
        <taxon>Thalassiosira</taxon>
    </lineage>
</organism>
<protein>
    <submittedName>
        <fullName evidence="2">Uncharacterized protein</fullName>
    </submittedName>
</protein>
<dbReference type="AlphaFoldDB" id="K0RB92"/>
<feature type="compositionally biased region" description="Basic and acidic residues" evidence="1">
    <location>
        <begin position="357"/>
        <end position="372"/>
    </location>
</feature>
<feature type="compositionally biased region" description="Basic and acidic residues" evidence="1">
    <location>
        <begin position="308"/>
        <end position="318"/>
    </location>
</feature>
<feature type="compositionally biased region" description="Low complexity" evidence="1">
    <location>
        <begin position="199"/>
        <end position="209"/>
    </location>
</feature>
<keyword evidence="3" id="KW-1185">Reference proteome</keyword>
<dbReference type="Proteomes" id="UP000266841">
    <property type="component" value="Unassembled WGS sequence"/>
</dbReference>
<sequence>SAPPRARARGASARSTPARGRRRRTHERLGGRGARGDDPADGASVGPGPALLPDDSSLSAGSLAPASAAASDSGSTVGDRPYDDLEVYWRGEWDASLGRVAAAAGAADRAAAAAEGRPVDEKEETAIEKEEGEAGDTPPGPTTIAEDVARMVAIANELSPCYSEASEESQGAEDESHAVPEATEGVLLDFVGGVATAEGTTPTAAAAEEAAGDDGGGYKAEGNALEPLGENICRDNDGNQYLKIYDIVNGKDVYELIHRLPTVREGPNEEGTDDEEHCPSTVDRDPRLGELCSKIDSYTALLGADGEEERRAGPKEVENAPAEAEAEGAGPSPFDGLMTSRRPAGGGGQGEAQPAEEEARAGQRPLPPREVRPPLPREVVRARGGRDSSGRRRPPRRPAGGFRGRARPGGTAFRSRGARGPSSAPGPTAIATTARQATTTSHSSPPGPPGRYRASRPSTQAR</sequence>
<feature type="region of interest" description="Disordered" evidence="1">
    <location>
        <begin position="102"/>
        <end position="146"/>
    </location>
</feature>
<feature type="region of interest" description="Disordered" evidence="1">
    <location>
        <begin position="159"/>
        <end position="185"/>
    </location>
</feature>
<feature type="compositionally biased region" description="Low complexity" evidence="1">
    <location>
        <begin position="428"/>
        <end position="462"/>
    </location>
</feature>
<feature type="compositionally biased region" description="Low complexity" evidence="1">
    <location>
        <begin position="9"/>
        <end position="18"/>
    </location>
</feature>
<feature type="region of interest" description="Disordered" evidence="1">
    <location>
        <begin position="302"/>
        <end position="462"/>
    </location>
</feature>
<feature type="non-terminal residue" evidence="2">
    <location>
        <position position="1"/>
    </location>
</feature>
<feature type="region of interest" description="Disordered" evidence="1">
    <location>
        <begin position="1"/>
        <end position="82"/>
    </location>
</feature>
<dbReference type="EMBL" id="AGNL01050742">
    <property type="protein sequence ID" value="EJK43702.1"/>
    <property type="molecule type" value="Genomic_DNA"/>
</dbReference>
<feature type="region of interest" description="Disordered" evidence="1">
    <location>
        <begin position="199"/>
        <end position="222"/>
    </location>
</feature>